<dbReference type="InterPro" id="IPR015943">
    <property type="entry name" value="WD40/YVTN_repeat-like_dom_sf"/>
</dbReference>
<name>A0A9P7EDD7_9AGAM</name>
<dbReference type="PROSITE" id="PS50082">
    <property type="entry name" value="WD_REPEATS_2"/>
    <property type="match status" value="1"/>
</dbReference>
<dbReference type="RefSeq" id="XP_041194397.1">
    <property type="nucleotide sequence ID" value="XM_041332714.1"/>
</dbReference>
<evidence type="ECO:0000313" key="3">
    <source>
        <dbReference type="Proteomes" id="UP000807769"/>
    </source>
</evidence>
<proteinExistence type="predicted"/>
<gene>
    <name evidence="2" type="ORF">BJ212DRAFT_1298613</name>
</gene>
<keyword evidence="1" id="KW-0853">WD repeat</keyword>
<sequence length="275" mass="30615">MSFLALFNKSAQPLHYKLLAHLTAYNGSIHALAISNDGHLLACGGTEGIKIWDIKSRKELTSSSNHHESRGTSHRSFADNWSIYVFGLYDGNFMKLKDEDGNIVQEISCKSVIGHAVVYSKWGIFIVDNATDGFTLYRLEGDSEPLQMFATGLPSVLVLKQVAFREEGKAHDLNGCCTIASTLPMLGRGKTTIKIWAYDYAVPKRQLFATMINVANDFSQRVQAAMIFDEYVDIQKDKEGPTKGYVKNDIMMLQELVAKILELAQEADGEINKIP</sequence>
<dbReference type="OrthoDB" id="2654453at2759"/>
<dbReference type="SMART" id="SM00320">
    <property type="entry name" value="WD40"/>
    <property type="match status" value="1"/>
</dbReference>
<reference evidence="2" key="1">
    <citation type="journal article" date="2020" name="New Phytol.">
        <title>Comparative genomics reveals dynamic genome evolution in host specialist ectomycorrhizal fungi.</title>
        <authorList>
            <person name="Lofgren L.A."/>
            <person name="Nguyen N.H."/>
            <person name="Vilgalys R."/>
            <person name="Ruytinx J."/>
            <person name="Liao H.L."/>
            <person name="Branco S."/>
            <person name="Kuo A."/>
            <person name="LaButti K."/>
            <person name="Lipzen A."/>
            <person name="Andreopoulos W."/>
            <person name="Pangilinan J."/>
            <person name="Riley R."/>
            <person name="Hundley H."/>
            <person name="Na H."/>
            <person name="Barry K."/>
            <person name="Grigoriev I.V."/>
            <person name="Stajich J.E."/>
            <person name="Kennedy P.G."/>
        </authorList>
    </citation>
    <scope>NUCLEOTIDE SEQUENCE</scope>
    <source>
        <strain evidence="2">MN1</strain>
    </source>
</reference>
<comment type="caution">
    <text evidence="2">The sequence shown here is derived from an EMBL/GenBank/DDBJ whole genome shotgun (WGS) entry which is preliminary data.</text>
</comment>
<protein>
    <submittedName>
        <fullName evidence="2">Uncharacterized protein</fullName>
    </submittedName>
</protein>
<dbReference type="InterPro" id="IPR001680">
    <property type="entry name" value="WD40_rpt"/>
</dbReference>
<evidence type="ECO:0000256" key="1">
    <source>
        <dbReference type="PROSITE-ProRule" id="PRU00221"/>
    </source>
</evidence>
<dbReference type="EMBL" id="JABBWG010000011">
    <property type="protein sequence ID" value="KAG1818525.1"/>
    <property type="molecule type" value="Genomic_DNA"/>
</dbReference>
<dbReference type="SUPFAM" id="SSF63829">
    <property type="entry name" value="Calcium-dependent phosphotriesterase"/>
    <property type="match status" value="1"/>
</dbReference>
<dbReference type="GeneID" id="64626731"/>
<dbReference type="AlphaFoldDB" id="A0A9P7EDD7"/>
<dbReference type="Gene3D" id="2.130.10.10">
    <property type="entry name" value="YVTN repeat-like/Quinoprotein amine dehydrogenase"/>
    <property type="match status" value="1"/>
</dbReference>
<dbReference type="Proteomes" id="UP000807769">
    <property type="component" value="Unassembled WGS sequence"/>
</dbReference>
<evidence type="ECO:0000313" key="2">
    <source>
        <dbReference type="EMBL" id="KAG1818525.1"/>
    </source>
</evidence>
<organism evidence="2 3">
    <name type="scientific">Suillus subaureus</name>
    <dbReference type="NCBI Taxonomy" id="48587"/>
    <lineage>
        <taxon>Eukaryota</taxon>
        <taxon>Fungi</taxon>
        <taxon>Dikarya</taxon>
        <taxon>Basidiomycota</taxon>
        <taxon>Agaricomycotina</taxon>
        <taxon>Agaricomycetes</taxon>
        <taxon>Agaricomycetidae</taxon>
        <taxon>Boletales</taxon>
        <taxon>Suillineae</taxon>
        <taxon>Suillaceae</taxon>
        <taxon>Suillus</taxon>
    </lineage>
</organism>
<accession>A0A9P7EDD7</accession>
<feature type="repeat" description="WD" evidence="1">
    <location>
        <begin position="22"/>
        <end position="62"/>
    </location>
</feature>
<keyword evidence="3" id="KW-1185">Reference proteome</keyword>